<organism evidence="1 2">
    <name type="scientific">Artemisia annua</name>
    <name type="common">Sweet wormwood</name>
    <dbReference type="NCBI Taxonomy" id="35608"/>
    <lineage>
        <taxon>Eukaryota</taxon>
        <taxon>Viridiplantae</taxon>
        <taxon>Streptophyta</taxon>
        <taxon>Embryophyta</taxon>
        <taxon>Tracheophyta</taxon>
        <taxon>Spermatophyta</taxon>
        <taxon>Magnoliopsida</taxon>
        <taxon>eudicotyledons</taxon>
        <taxon>Gunneridae</taxon>
        <taxon>Pentapetalae</taxon>
        <taxon>asterids</taxon>
        <taxon>campanulids</taxon>
        <taxon>Asterales</taxon>
        <taxon>Asteraceae</taxon>
        <taxon>Asteroideae</taxon>
        <taxon>Anthemideae</taxon>
        <taxon>Artemisiinae</taxon>
        <taxon>Artemisia</taxon>
    </lineage>
</organism>
<dbReference type="AlphaFoldDB" id="A0A2U1MNU8"/>
<keyword evidence="2" id="KW-1185">Reference proteome</keyword>
<accession>A0A2U1MNU8</accession>
<dbReference type="EMBL" id="PKPP01004742">
    <property type="protein sequence ID" value="PWA62941.1"/>
    <property type="molecule type" value="Genomic_DNA"/>
</dbReference>
<evidence type="ECO:0000313" key="2">
    <source>
        <dbReference type="Proteomes" id="UP000245207"/>
    </source>
</evidence>
<dbReference type="Proteomes" id="UP000245207">
    <property type="component" value="Unassembled WGS sequence"/>
</dbReference>
<name>A0A2U1MNU8_ARTAN</name>
<proteinExistence type="predicted"/>
<comment type="caution">
    <text evidence="1">The sequence shown here is derived from an EMBL/GenBank/DDBJ whole genome shotgun (WGS) entry which is preliminary data.</text>
</comment>
<evidence type="ECO:0000313" key="1">
    <source>
        <dbReference type="EMBL" id="PWA62941.1"/>
    </source>
</evidence>
<gene>
    <name evidence="1" type="ORF">CTI12_AA357420</name>
</gene>
<sequence length="128" mass="15081">MNGTGELTVATTSSRLNVLEALNSKYTCLFEPGARSDNNNNGRRRYLTSLRVYGNRDVEDEPLVSSETYIHRVWIMYYRNTYKLKKIILHRPHLNDTQHPMRDRVFPFVKAIRANWFITFGRQSLFLP</sequence>
<reference evidence="1 2" key="1">
    <citation type="journal article" date="2018" name="Mol. Plant">
        <title>The genome of Artemisia annua provides insight into the evolution of Asteraceae family and artemisinin biosynthesis.</title>
        <authorList>
            <person name="Shen Q."/>
            <person name="Zhang L."/>
            <person name="Liao Z."/>
            <person name="Wang S."/>
            <person name="Yan T."/>
            <person name="Shi P."/>
            <person name="Liu M."/>
            <person name="Fu X."/>
            <person name="Pan Q."/>
            <person name="Wang Y."/>
            <person name="Lv Z."/>
            <person name="Lu X."/>
            <person name="Zhang F."/>
            <person name="Jiang W."/>
            <person name="Ma Y."/>
            <person name="Chen M."/>
            <person name="Hao X."/>
            <person name="Li L."/>
            <person name="Tang Y."/>
            <person name="Lv G."/>
            <person name="Zhou Y."/>
            <person name="Sun X."/>
            <person name="Brodelius P.E."/>
            <person name="Rose J.K.C."/>
            <person name="Tang K."/>
        </authorList>
    </citation>
    <scope>NUCLEOTIDE SEQUENCE [LARGE SCALE GENOMIC DNA]</scope>
    <source>
        <strain evidence="2">cv. Huhao1</strain>
        <tissue evidence="1">Leaf</tissue>
    </source>
</reference>
<protein>
    <submittedName>
        <fullName evidence="1">PB1 domain, RWP-RK domain protein</fullName>
    </submittedName>
</protein>